<dbReference type="InterPro" id="IPR047152">
    <property type="entry name" value="Caudal_homeobox"/>
</dbReference>
<evidence type="ECO:0000256" key="4">
    <source>
        <dbReference type="ARBA" id="ARBA00023125"/>
    </source>
</evidence>
<accession>A0A834P6Z9</accession>
<feature type="DNA-binding region" description="Homeobox" evidence="7">
    <location>
        <begin position="296"/>
        <end position="355"/>
    </location>
</feature>
<dbReference type="PROSITE" id="PS00027">
    <property type="entry name" value="HOMEOBOX_1"/>
    <property type="match status" value="1"/>
</dbReference>
<dbReference type="PANTHER" id="PTHR24332:SF9">
    <property type="entry name" value="HOMEOTIC PROTEIN CAUDAL"/>
    <property type="match status" value="1"/>
</dbReference>
<dbReference type="PANTHER" id="PTHR24332">
    <property type="entry name" value="HOMEOBOX PROTEIN CDX"/>
    <property type="match status" value="1"/>
</dbReference>
<keyword evidence="4 7" id="KW-0238">DNA-binding</keyword>
<reference evidence="11" key="1">
    <citation type="journal article" date="2020" name="G3 (Bethesda)">
        <title>High-Quality Assemblies for Three Invasive Social Wasps from the &lt;i&gt;Vespula&lt;/i&gt; Genus.</title>
        <authorList>
            <person name="Harrop T.W.R."/>
            <person name="Guhlin J."/>
            <person name="McLaughlin G.M."/>
            <person name="Permina E."/>
            <person name="Stockwell P."/>
            <person name="Gilligan J."/>
            <person name="Le Lec M.F."/>
            <person name="Gruber M.A.M."/>
            <person name="Quinn O."/>
            <person name="Lovegrove M."/>
            <person name="Duncan E.J."/>
            <person name="Remnant E.J."/>
            <person name="Van Eeckhoven J."/>
            <person name="Graham B."/>
            <person name="Knapp R.A."/>
            <person name="Langford K.W."/>
            <person name="Kronenberg Z."/>
            <person name="Press M.O."/>
            <person name="Eacker S.M."/>
            <person name="Wilson-Rankin E.E."/>
            <person name="Purcell J."/>
            <person name="Lester P.J."/>
            <person name="Dearden P.K."/>
        </authorList>
    </citation>
    <scope>NUCLEOTIDE SEQUENCE</scope>
    <source>
        <strain evidence="11">Volc-1</strain>
    </source>
</reference>
<keyword evidence="12" id="KW-1185">Reference proteome</keyword>
<gene>
    <name evidence="11" type="ORF">H0235_004225</name>
</gene>
<evidence type="ECO:0000313" key="11">
    <source>
        <dbReference type="EMBL" id="KAF7431301.1"/>
    </source>
</evidence>
<dbReference type="InterPro" id="IPR001356">
    <property type="entry name" value="HD"/>
</dbReference>
<dbReference type="FunFam" id="1.10.10.60:FF:000574">
    <property type="entry name" value="Homeobox protein CHOX-CAD2"/>
    <property type="match status" value="1"/>
</dbReference>
<evidence type="ECO:0000259" key="10">
    <source>
        <dbReference type="PROSITE" id="PS50071"/>
    </source>
</evidence>
<evidence type="ECO:0000256" key="9">
    <source>
        <dbReference type="SAM" id="MobiDB-lite"/>
    </source>
</evidence>
<dbReference type="CDD" id="cd00086">
    <property type="entry name" value="homeodomain"/>
    <property type="match status" value="1"/>
</dbReference>
<evidence type="ECO:0000256" key="8">
    <source>
        <dbReference type="RuleBase" id="RU000682"/>
    </source>
</evidence>
<dbReference type="EMBL" id="JACSDY010000003">
    <property type="protein sequence ID" value="KAF7431301.1"/>
    <property type="molecule type" value="Genomic_DNA"/>
</dbReference>
<dbReference type="Proteomes" id="UP000600918">
    <property type="component" value="Unassembled WGS sequence"/>
</dbReference>
<keyword evidence="3" id="KW-0217">Developmental protein</keyword>
<dbReference type="GO" id="GO:0005634">
    <property type="term" value="C:nucleus"/>
    <property type="evidence" value="ECO:0007669"/>
    <property type="project" value="UniProtKB-SubCell"/>
</dbReference>
<feature type="compositionally biased region" description="Polar residues" evidence="9">
    <location>
        <begin position="185"/>
        <end position="220"/>
    </location>
</feature>
<comment type="subcellular location">
    <subcellularLocation>
        <location evidence="1 7 8">Nucleus</location>
    </subcellularLocation>
</comment>
<dbReference type="Gene3D" id="1.10.10.60">
    <property type="entry name" value="Homeodomain-like"/>
    <property type="match status" value="1"/>
</dbReference>
<dbReference type="InterPro" id="IPR009057">
    <property type="entry name" value="Homeodomain-like_sf"/>
</dbReference>
<evidence type="ECO:0000256" key="2">
    <source>
        <dbReference type="ARBA" id="ARBA00010341"/>
    </source>
</evidence>
<comment type="similarity">
    <text evidence="2">Belongs to the Caudal homeobox family.</text>
</comment>
<dbReference type="PRINTS" id="PR00024">
    <property type="entry name" value="HOMEOBOX"/>
</dbReference>
<dbReference type="AlphaFoldDB" id="A0A834P6Z9"/>
<feature type="region of interest" description="Disordered" evidence="9">
    <location>
        <begin position="175"/>
        <end position="262"/>
    </location>
</feature>
<dbReference type="InterPro" id="IPR017970">
    <property type="entry name" value="Homeobox_CS"/>
</dbReference>
<evidence type="ECO:0000256" key="3">
    <source>
        <dbReference type="ARBA" id="ARBA00022473"/>
    </source>
</evidence>
<dbReference type="GO" id="GO:0030154">
    <property type="term" value="P:cell differentiation"/>
    <property type="evidence" value="ECO:0007669"/>
    <property type="project" value="TreeGrafter"/>
</dbReference>
<dbReference type="PROSITE" id="PS50071">
    <property type="entry name" value="HOMEOBOX_2"/>
    <property type="match status" value="1"/>
</dbReference>
<dbReference type="GO" id="GO:0009948">
    <property type="term" value="P:anterior/posterior axis specification"/>
    <property type="evidence" value="ECO:0007669"/>
    <property type="project" value="TreeGrafter"/>
</dbReference>
<evidence type="ECO:0000256" key="5">
    <source>
        <dbReference type="ARBA" id="ARBA00023155"/>
    </source>
</evidence>
<evidence type="ECO:0000313" key="12">
    <source>
        <dbReference type="Proteomes" id="UP000600918"/>
    </source>
</evidence>
<dbReference type="InterPro" id="IPR000047">
    <property type="entry name" value="HTH_motif"/>
</dbReference>
<evidence type="ECO:0000256" key="1">
    <source>
        <dbReference type="ARBA" id="ARBA00004123"/>
    </source>
</evidence>
<evidence type="ECO:0000256" key="7">
    <source>
        <dbReference type="PROSITE-ProRule" id="PRU00108"/>
    </source>
</evidence>
<keyword evidence="5 7" id="KW-0371">Homeobox</keyword>
<organism evidence="11 12">
    <name type="scientific">Vespula pensylvanica</name>
    <name type="common">Western yellow jacket</name>
    <name type="synonym">Wasp</name>
    <dbReference type="NCBI Taxonomy" id="30213"/>
    <lineage>
        <taxon>Eukaryota</taxon>
        <taxon>Metazoa</taxon>
        <taxon>Ecdysozoa</taxon>
        <taxon>Arthropoda</taxon>
        <taxon>Hexapoda</taxon>
        <taxon>Insecta</taxon>
        <taxon>Pterygota</taxon>
        <taxon>Neoptera</taxon>
        <taxon>Endopterygota</taxon>
        <taxon>Hymenoptera</taxon>
        <taxon>Apocrita</taxon>
        <taxon>Aculeata</taxon>
        <taxon>Vespoidea</taxon>
        <taxon>Vespidae</taxon>
        <taxon>Vespinae</taxon>
        <taxon>Vespula</taxon>
    </lineage>
</organism>
<keyword evidence="6 7" id="KW-0539">Nucleus</keyword>
<sequence length="391" mass="45088">MTDFPGIGMVPYYNHIVYRQQQQYPPQQGFPQQIQQHAPTQQVQQHAVAAAAAAAAAATDSAQQYWYTGYPHGHPQPTTHHHHQNTGSQQYFDHADVFTGWTAHPHTHHYTPHFQYQHHSTYQQPQMQQQPQQPLQQQIQHHHHQVPLQRSPMIQQPPLQRSPILQQAQMTQTGITPWVGPLSPPTTVSGSEISSPGAQSVSPAMNNNSYSCNTDVNNTHSNKENNTRPGMNRSPYEWMKKSSYQSQPNPDSRPFPADDPESTSVVCDVATACNASQATTLHELCTLDGTGKTRTKDKYRVVYSDHQRLELEKEFHFNSYITIRRKTELASSLNLSERQVKIWFQNRRAKQRKQMKKREEMEQKLLKTTETLTLDERKARVEDRIWWSYLQ</sequence>
<dbReference type="GO" id="GO:0000981">
    <property type="term" value="F:DNA-binding transcription factor activity, RNA polymerase II-specific"/>
    <property type="evidence" value="ECO:0007669"/>
    <property type="project" value="InterPro"/>
</dbReference>
<dbReference type="SUPFAM" id="SSF46689">
    <property type="entry name" value="Homeodomain-like"/>
    <property type="match status" value="1"/>
</dbReference>
<feature type="domain" description="Homeobox" evidence="10">
    <location>
        <begin position="294"/>
        <end position="354"/>
    </location>
</feature>
<dbReference type="GO" id="GO:0009887">
    <property type="term" value="P:animal organ morphogenesis"/>
    <property type="evidence" value="ECO:0007669"/>
    <property type="project" value="TreeGrafter"/>
</dbReference>
<name>A0A834P6Z9_VESPE</name>
<dbReference type="Pfam" id="PF00046">
    <property type="entry name" value="Homeodomain"/>
    <property type="match status" value="1"/>
</dbReference>
<proteinExistence type="inferred from homology"/>
<dbReference type="InterPro" id="IPR020479">
    <property type="entry name" value="HD_metazoa"/>
</dbReference>
<protein>
    <recommendedName>
        <fullName evidence="10">Homeobox domain-containing protein</fullName>
    </recommendedName>
</protein>
<dbReference type="PRINTS" id="PR00031">
    <property type="entry name" value="HTHREPRESSR"/>
</dbReference>
<dbReference type="GO" id="GO:0000977">
    <property type="term" value="F:RNA polymerase II transcription regulatory region sequence-specific DNA binding"/>
    <property type="evidence" value="ECO:0007669"/>
    <property type="project" value="TreeGrafter"/>
</dbReference>
<dbReference type="SMART" id="SM00389">
    <property type="entry name" value="HOX"/>
    <property type="match status" value="1"/>
</dbReference>
<comment type="caution">
    <text evidence="11">The sequence shown here is derived from an EMBL/GenBank/DDBJ whole genome shotgun (WGS) entry which is preliminary data.</text>
</comment>
<evidence type="ECO:0000256" key="6">
    <source>
        <dbReference type="ARBA" id="ARBA00023242"/>
    </source>
</evidence>